<feature type="signal peptide" evidence="2">
    <location>
        <begin position="1"/>
        <end position="45"/>
    </location>
</feature>
<dbReference type="InterPro" id="IPR021455">
    <property type="entry name" value="DUF3106"/>
</dbReference>
<feature type="chain" id="PRO_5045607182" evidence="2">
    <location>
        <begin position="46"/>
        <end position="295"/>
    </location>
</feature>
<keyword evidence="2" id="KW-0732">Signal</keyword>
<dbReference type="Pfam" id="PF11304">
    <property type="entry name" value="DUF3106"/>
    <property type="match status" value="1"/>
</dbReference>
<feature type="compositionally biased region" description="Polar residues" evidence="1">
    <location>
        <begin position="260"/>
        <end position="270"/>
    </location>
</feature>
<evidence type="ECO:0000256" key="2">
    <source>
        <dbReference type="SAM" id="SignalP"/>
    </source>
</evidence>
<keyword evidence="4" id="KW-1185">Reference proteome</keyword>
<dbReference type="RefSeq" id="WP_290361281.1">
    <property type="nucleotide sequence ID" value="NZ_JAUHHC010000006.1"/>
</dbReference>
<sequence>MSSKNDDRTRMTRLPLACLLFIRPSLSLLGAACLLLAASSHPARAQAEAAAASAPAEAAASAPIVNTPPPVAPQPRPPRTAPLTSPTTLLPPPLWQELGPNQKQALAPLERDWDRLDPSQRSKWLEMAPRFASLPPEEQARLHERMRDWARMSPVERQQARVGFQAAQQLHTGDRQAKWEAYQALPPEKRQELAEKAAQKQQADKHGGGAKPRPAPAADAAQPKSNLVPAPAKGLPLKPVAPSVLQAKPGASTVLITQGVTPPTHQQAGQTKVFADPELVDSKTLLPKPQATASR</sequence>
<proteinExistence type="predicted"/>
<feature type="region of interest" description="Disordered" evidence="1">
    <location>
        <begin position="61"/>
        <end position="98"/>
    </location>
</feature>
<evidence type="ECO:0000313" key="3">
    <source>
        <dbReference type="EMBL" id="MDN3922975.1"/>
    </source>
</evidence>
<feature type="compositionally biased region" description="Basic and acidic residues" evidence="1">
    <location>
        <begin position="189"/>
        <end position="207"/>
    </location>
</feature>
<evidence type="ECO:0000256" key="1">
    <source>
        <dbReference type="SAM" id="MobiDB-lite"/>
    </source>
</evidence>
<feature type="region of interest" description="Disordered" evidence="1">
    <location>
        <begin position="260"/>
        <end position="295"/>
    </location>
</feature>
<dbReference type="EMBL" id="JAUHHC010000006">
    <property type="protein sequence ID" value="MDN3922975.1"/>
    <property type="molecule type" value="Genomic_DNA"/>
</dbReference>
<evidence type="ECO:0000313" key="4">
    <source>
        <dbReference type="Proteomes" id="UP001228044"/>
    </source>
</evidence>
<gene>
    <name evidence="3" type="ORF">QWJ38_22000</name>
</gene>
<dbReference type="Proteomes" id="UP001228044">
    <property type="component" value="Unassembled WGS sequence"/>
</dbReference>
<feature type="region of interest" description="Disordered" evidence="1">
    <location>
        <begin position="189"/>
        <end position="234"/>
    </location>
</feature>
<comment type="caution">
    <text evidence="3">The sequence shown here is derived from an EMBL/GenBank/DDBJ whole genome shotgun (WGS) entry which is preliminary data.</text>
</comment>
<feature type="compositionally biased region" description="Pro residues" evidence="1">
    <location>
        <begin position="66"/>
        <end position="80"/>
    </location>
</feature>
<reference evidence="3 4" key="1">
    <citation type="submission" date="2023-06" db="EMBL/GenBank/DDBJ databases">
        <title>Pelomonas sp. PFR6 16S ribosomal RNA gene Genome sequencing and assembly.</title>
        <authorList>
            <person name="Woo H."/>
        </authorList>
    </citation>
    <scope>NUCLEOTIDE SEQUENCE [LARGE SCALE GENOMIC DNA]</scope>
    <source>
        <strain evidence="3 4">PFR6</strain>
    </source>
</reference>
<protein>
    <submittedName>
        <fullName evidence="3">DUF3106 domain-containing protein</fullName>
    </submittedName>
</protein>
<organism evidence="3 4">
    <name type="scientific">Roseateles violae</name>
    <dbReference type="NCBI Taxonomy" id="3058042"/>
    <lineage>
        <taxon>Bacteria</taxon>
        <taxon>Pseudomonadati</taxon>
        <taxon>Pseudomonadota</taxon>
        <taxon>Betaproteobacteria</taxon>
        <taxon>Burkholderiales</taxon>
        <taxon>Sphaerotilaceae</taxon>
        <taxon>Roseateles</taxon>
    </lineage>
</organism>
<accession>A0ABT8DZK1</accession>
<name>A0ABT8DZK1_9BURK</name>